<proteinExistence type="predicted"/>
<feature type="compositionally biased region" description="Low complexity" evidence="6">
    <location>
        <begin position="1"/>
        <end position="18"/>
    </location>
</feature>
<feature type="transmembrane region" description="Helical" evidence="7">
    <location>
        <begin position="109"/>
        <end position="132"/>
    </location>
</feature>
<keyword evidence="2" id="KW-1003">Cell membrane</keyword>
<dbReference type="PANTHER" id="PTHR30250:SF11">
    <property type="entry name" value="O-ANTIGEN TRANSPORTER-RELATED"/>
    <property type="match status" value="1"/>
</dbReference>
<feature type="transmembrane region" description="Helical" evidence="7">
    <location>
        <begin position="360"/>
        <end position="382"/>
    </location>
</feature>
<feature type="region of interest" description="Disordered" evidence="6">
    <location>
        <begin position="1"/>
        <end position="23"/>
    </location>
</feature>
<dbReference type="EMBL" id="LYTK01000003">
    <property type="protein sequence ID" value="OBQ70597.1"/>
    <property type="molecule type" value="Genomic_DNA"/>
</dbReference>
<evidence type="ECO:0000256" key="7">
    <source>
        <dbReference type="SAM" id="Phobius"/>
    </source>
</evidence>
<feature type="transmembrane region" description="Helical" evidence="7">
    <location>
        <begin position="64"/>
        <end position="88"/>
    </location>
</feature>
<comment type="caution">
    <text evidence="8">The sequence shown here is derived from an EMBL/GenBank/DDBJ whole genome shotgun (WGS) entry which is preliminary data.</text>
</comment>
<feature type="transmembrane region" description="Helical" evidence="7">
    <location>
        <begin position="283"/>
        <end position="305"/>
    </location>
</feature>
<dbReference type="GO" id="GO:0005886">
    <property type="term" value="C:plasma membrane"/>
    <property type="evidence" value="ECO:0007669"/>
    <property type="project" value="UniProtKB-SubCell"/>
</dbReference>
<dbReference type="InterPro" id="IPR002797">
    <property type="entry name" value="Polysacc_synth"/>
</dbReference>
<dbReference type="AlphaFoldDB" id="A0AA91FA65"/>
<reference evidence="8 9" key="1">
    <citation type="submission" date="2016-05" db="EMBL/GenBank/DDBJ databases">
        <authorList>
            <person name="Ramsay J.P."/>
        </authorList>
    </citation>
    <scope>NUCLEOTIDE SEQUENCE [LARGE SCALE GENOMIC DNA]</scope>
    <source>
        <strain evidence="8 9">NZP2042</strain>
    </source>
</reference>
<gene>
    <name evidence="8" type="ORF">A8145_28125</name>
</gene>
<organism evidence="8 9">
    <name type="scientific">Rhizobium loti</name>
    <name type="common">Mesorhizobium loti</name>
    <dbReference type="NCBI Taxonomy" id="381"/>
    <lineage>
        <taxon>Bacteria</taxon>
        <taxon>Pseudomonadati</taxon>
        <taxon>Pseudomonadota</taxon>
        <taxon>Alphaproteobacteria</taxon>
        <taxon>Hyphomicrobiales</taxon>
        <taxon>Phyllobacteriaceae</taxon>
        <taxon>Mesorhizobium</taxon>
    </lineage>
</organism>
<dbReference type="Proteomes" id="UP000093737">
    <property type="component" value="Unassembled WGS sequence"/>
</dbReference>
<evidence type="ECO:0000256" key="1">
    <source>
        <dbReference type="ARBA" id="ARBA00004651"/>
    </source>
</evidence>
<protein>
    <submittedName>
        <fullName evidence="8">Exopolysaccharide biosynthesis protein</fullName>
    </submittedName>
</protein>
<evidence type="ECO:0000313" key="8">
    <source>
        <dbReference type="EMBL" id="OBQ70597.1"/>
    </source>
</evidence>
<evidence type="ECO:0000256" key="4">
    <source>
        <dbReference type="ARBA" id="ARBA00022989"/>
    </source>
</evidence>
<feature type="transmembrane region" description="Helical" evidence="7">
    <location>
        <begin position="249"/>
        <end position="277"/>
    </location>
</feature>
<sequence>MSRKASVYPAAPPSTATPRRNKDVGSRLARASVFALLIYIGGAGLTSLAQLAIARLIGPGNYGIYSYVLAWTSVLAYLATLGFNVSLLRFVPAYRANGRLDLARGVIKFALQKSLLAATLFGMTGAALVLVFSDHAQSDHMRSGLEISIVLGMAAVPLVTAYAIGATLIRAFGGVVSALLPERIVRDGLLLILVAIMAKSALRVVDAPAVMVAVLISSAFTVGLVFITARRFEPPGLRQTQPSYESREWWFAAPPLMLITGLDVFVSRAGVLVLGWTDHIREAGIFALALNVAMLVGLSRIAVATMFSPTAADLHARGDRQALQQLFARATLLSAGGAIAVAIPMMLIVEPFLSYFGEGYSAGAPIARVLILGYVFVALCGPQQNLLTMTGNEWAAATTMVAGAAANIVACAVGVAMYGPIGAAVGVALALSIWSVAMAIYIGKRLKILPGLVFALLSIRPSAIDAQQGNWFLRAGK</sequence>
<feature type="transmembrane region" description="Helical" evidence="7">
    <location>
        <begin position="326"/>
        <end position="348"/>
    </location>
</feature>
<evidence type="ECO:0000256" key="3">
    <source>
        <dbReference type="ARBA" id="ARBA00022692"/>
    </source>
</evidence>
<accession>A0AA91FA65</accession>
<feature type="transmembrane region" description="Helical" evidence="7">
    <location>
        <begin position="208"/>
        <end position="229"/>
    </location>
</feature>
<feature type="transmembrane region" description="Helical" evidence="7">
    <location>
        <begin position="184"/>
        <end position="202"/>
    </location>
</feature>
<feature type="transmembrane region" description="Helical" evidence="7">
    <location>
        <begin position="147"/>
        <end position="172"/>
    </location>
</feature>
<evidence type="ECO:0000256" key="6">
    <source>
        <dbReference type="SAM" id="MobiDB-lite"/>
    </source>
</evidence>
<feature type="transmembrane region" description="Helical" evidence="7">
    <location>
        <begin position="394"/>
        <end position="415"/>
    </location>
</feature>
<comment type="subcellular location">
    <subcellularLocation>
        <location evidence="1">Cell membrane</location>
        <topology evidence="1">Multi-pass membrane protein</topology>
    </subcellularLocation>
</comment>
<dbReference type="InterPro" id="IPR050833">
    <property type="entry name" value="Poly_Biosynth_Transport"/>
</dbReference>
<evidence type="ECO:0000313" key="9">
    <source>
        <dbReference type="Proteomes" id="UP000093737"/>
    </source>
</evidence>
<evidence type="ECO:0000256" key="5">
    <source>
        <dbReference type="ARBA" id="ARBA00023136"/>
    </source>
</evidence>
<name>A0AA91FA65_RHILI</name>
<dbReference type="Pfam" id="PF01943">
    <property type="entry name" value="Polysacc_synt"/>
    <property type="match status" value="1"/>
</dbReference>
<dbReference type="PANTHER" id="PTHR30250">
    <property type="entry name" value="PST FAMILY PREDICTED COLANIC ACID TRANSPORTER"/>
    <property type="match status" value="1"/>
</dbReference>
<keyword evidence="5 7" id="KW-0472">Membrane</keyword>
<feature type="transmembrane region" description="Helical" evidence="7">
    <location>
        <begin position="28"/>
        <end position="52"/>
    </location>
</feature>
<keyword evidence="4 7" id="KW-1133">Transmembrane helix</keyword>
<feature type="transmembrane region" description="Helical" evidence="7">
    <location>
        <begin position="421"/>
        <end position="442"/>
    </location>
</feature>
<keyword evidence="3 7" id="KW-0812">Transmembrane</keyword>
<evidence type="ECO:0000256" key="2">
    <source>
        <dbReference type="ARBA" id="ARBA00022475"/>
    </source>
</evidence>